<dbReference type="SMART" id="SM00325">
    <property type="entry name" value="RhoGEF"/>
    <property type="match status" value="1"/>
</dbReference>
<proteinExistence type="predicted"/>
<dbReference type="PANTHER" id="PTHR45858">
    <property type="entry name" value="FERM DOMAIN CONTAINING PROTEIN"/>
    <property type="match status" value="1"/>
</dbReference>
<dbReference type="InterPro" id="IPR000299">
    <property type="entry name" value="FERM_domain"/>
</dbReference>
<dbReference type="PROSITE" id="PS50010">
    <property type="entry name" value="DH_2"/>
    <property type="match status" value="1"/>
</dbReference>
<dbReference type="PRINTS" id="PR00935">
    <property type="entry name" value="BAND41"/>
</dbReference>
<feature type="region of interest" description="Disordered" evidence="9">
    <location>
        <begin position="728"/>
        <end position="752"/>
    </location>
</feature>
<dbReference type="FunFam" id="2.30.29.30:FF:000046">
    <property type="entry name" value="FERM, RhoGEF and pleckstrin domain-containing protein 1"/>
    <property type="match status" value="1"/>
</dbReference>
<reference evidence="14" key="1">
    <citation type="submission" date="2015-09" db="EMBL/GenBank/DDBJ databases">
        <authorList>
            <person name="Sai Rama Sridatta P."/>
        </authorList>
    </citation>
    <scope>NUCLEOTIDE SEQUENCE [LARGE SCALE GENOMIC DNA]</scope>
</reference>
<evidence type="ECO:0000256" key="4">
    <source>
        <dbReference type="ARBA" id="ARBA00057351"/>
    </source>
</evidence>
<dbReference type="SUPFAM" id="SSF47031">
    <property type="entry name" value="Second domain of FERM"/>
    <property type="match status" value="1"/>
</dbReference>
<dbReference type="SMART" id="SM01196">
    <property type="entry name" value="FERM_C"/>
    <property type="match status" value="1"/>
</dbReference>
<dbReference type="SUPFAM" id="SSF50729">
    <property type="entry name" value="PH domain-like"/>
    <property type="match status" value="3"/>
</dbReference>
<dbReference type="SMART" id="SM00295">
    <property type="entry name" value="B41"/>
    <property type="match status" value="1"/>
</dbReference>
<evidence type="ECO:0000256" key="2">
    <source>
        <dbReference type="ARBA" id="ARBA00022658"/>
    </source>
</evidence>
<name>A0A4W6DCH5_LATCA</name>
<dbReference type="InterPro" id="IPR000798">
    <property type="entry name" value="Ez/rad/moesin-like"/>
</dbReference>
<dbReference type="GO" id="GO:0048468">
    <property type="term" value="P:cell development"/>
    <property type="evidence" value="ECO:0007669"/>
    <property type="project" value="UniProtKB-ARBA"/>
</dbReference>
<dbReference type="InterPro" id="IPR011993">
    <property type="entry name" value="PH-like_dom_sf"/>
</dbReference>
<dbReference type="InterPro" id="IPR035963">
    <property type="entry name" value="FERM_2"/>
</dbReference>
<organism evidence="13 14">
    <name type="scientific">Lates calcarifer</name>
    <name type="common">Barramundi</name>
    <name type="synonym">Holocentrus calcarifer</name>
    <dbReference type="NCBI Taxonomy" id="8187"/>
    <lineage>
        <taxon>Eukaryota</taxon>
        <taxon>Metazoa</taxon>
        <taxon>Chordata</taxon>
        <taxon>Craniata</taxon>
        <taxon>Vertebrata</taxon>
        <taxon>Euteleostomi</taxon>
        <taxon>Actinopterygii</taxon>
        <taxon>Neopterygii</taxon>
        <taxon>Teleostei</taxon>
        <taxon>Neoteleostei</taxon>
        <taxon>Acanthomorphata</taxon>
        <taxon>Carangaria</taxon>
        <taxon>Carangaria incertae sedis</taxon>
        <taxon>Centropomidae</taxon>
        <taxon>Lates</taxon>
    </lineage>
</organism>
<dbReference type="PROSITE" id="PS50003">
    <property type="entry name" value="PH_DOMAIN"/>
    <property type="match status" value="1"/>
</dbReference>
<dbReference type="InterPro" id="IPR018980">
    <property type="entry name" value="FERM_PH-like_C"/>
</dbReference>
<evidence type="ECO:0000259" key="10">
    <source>
        <dbReference type="PROSITE" id="PS50003"/>
    </source>
</evidence>
<keyword evidence="14" id="KW-1185">Reference proteome</keyword>
<dbReference type="CDD" id="cd00160">
    <property type="entry name" value="RhoGEF"/>
    <property type="match status" value="1"/>
</dbReference>
<evidence type="ECO:0000259" key="12">
    <source>
        <dbReference type="PROSITE" id="PS50057"/>
    </source>
</evidence>
<dbReference type="FunFam" id="2.30.29.30:FF:000002">
    <property type="entry name" value="Band 4.1-like protein 5 isoform 1"/>
    <property type="match status" value="1"/>
</dbReference>
<feature type="domain" description="DH" evidence="11">
    <location>
        <begin position="408"/>
        <end position="599"/>
    </location>
</feature>
<dbReference type="Gene3D" id="2.30.29.30">
    <property type="entry name" value="Pleckstrin-homology domain (PH domain)/Phosphotyrosine-binding domain (PTB)"/>
    <property type="match status" value="3"/>
</dbReference>
<dbReference type="InterPro" id="IPR051835">
    <property type="entry name" value="RAC1-GEF"/>
</dbReference>
<dbReference type="PANTHER" id="PTHR45858:SF4">
    <property type="entry name" value="FERM, ARHGEF AND PLECKSTRIN DOMAIN-CONTAINING PROTEIN 2"/>
    <property type="match status" value="1"/>
</dbReference>
<gene>
    <name evidence="13" type="primary">FARP2</name>
</gene>
<dbReference type="Gene3D" id="1.20.900.10">
    <property type="entry name" value="Dbl homology (DH) domain"/>
    <property type="match status" value="1"/>
</dbReference>
<feature type="domain" description="PH" evidence="10">
    <location>
        <begin position="780"/>
        <end position="877"/>
    </location>
</feature>
<evidence type="ECO:0000256" key="9">
    <source>
        <dbReference type="SAM" id="MobiDB-lite"/>
    </source>
</evidence>
<dbReference type="Pfam" id="PF00373">
    <property type="entry name" value="FERM_M"/>
    <property type="match status" value="1"/>
</dbReference>
<dbReference type="GO" id="GO:0007165">
    <property type="term" value="P:signal transduction"/>
    <property type="evidence" value="ECO:0007669"/>
    <property type="project" value="UniProtKB-ARBA"/>
</dbReference>
<evidence type="ECO:0000256" key="3">
    <source>
        <dbReference type="ARBA" id="ARBA00022737"/>
    </source>
</evidence>
<dbReference type="FunFam" id="1.20.900.10:FF:000020">
    <property type="entry name" value="FERM, RhoGEF and pleckstrin domain-containing protein 2"/>
    <property type="match status" value="1"/>
</dbReference>
<dbReference type="Pfam" id="PF00621">
    <property type="entry name" value="RhoGEF"/>
    <property type="match status" value="1"/>
</dbReference>
<keyword evidence="1" id="KW-0597">Phosphoprotein</keyword>
<dbReference type="InterPro" id="IPR035899">
    <property type="entry name" value="DBL_dom_sf"/>
</dbReference>
<dbReference type="InterPro" id="IPR001849">
    <property type="entry name" value="PH_domain"/>
</dbReference>
<keyword evidence="3" id="KW-0677">Repeat</keyword>
<dbReference type="InterPro" id="IPR019747">
    <property type="entry name" value="FERM_CS"/>
</dbReference>
<evidence type="ECO:0000256" key="1">
    <source>
        <dbReference type="ARBA" id="ARBA00022553"/>
    </source>
</evidence>
<dbReference type="Pfam" id="PF09380">
    <property type="entry name" value="FERM_C"/>
    <property type="match status" value="1"/>
</dbReference>
<dbReference type="SMART" id="SM00233">
    <property type="entry name" value="PH"/>
    <property type="match status" value="2"/>
</dbReference>
<protein>
    <recommendedName>
        <fullName evidence="6">FERM, ARHGEF and pleckstrin domain-containing protein 2</fullName>
    </recommendedName>
    <alternativeName>
        <fullName evidence="7">FERM, RhoGEF and pleckstrin domain-containing protein 2</fullName>
    </alternativeName>
</protein>
<comment type="subunit">
    <text evidence="5">Interacts with PLXNA1. Interaction with PLXNA1 or PIP5K1C lowers its guanine nucleotide exchange activity. Dissociates from PLXNA1 when SEMA3A binds to the receptor. Interacts with PIP5K1C via its FERM domain. The interaction with PIP5K1C is enhanced by SEMA3A binding. Interacts with RAC1.</text>
</comment>
<dbReference type="CDD" id="cd13193">
    <property type="entry name" value="FERM_C_FARP1-like"/>
    <property type="match status" value="1"/>
</dbReference>
<dbReference type="CDD" id="cd13235">
    <property type="entry name" value="PH2_FARP1-like"/>
    <property type="match status" value="1"/>
</dbReference>
<evidence type="ECO:0000313" key="14">
    <source>
        <dbReference type="Proteomes" id="UP000314980"/>
    </source>
</evidence>
<keyword evidence="2" id="KW-0344">Guanine-nucleotide releasing factor</keyword>
<reference evidence="13" key="2">
    <citation type="submission" date="2025-08" db="UniProtKB">
        <authorList>
            <consortium name="Ensembl"/>
        </authorList>
    </citation>
    <scope>IDENTIFICATION</scope>
</reference>
<feature type="domain" description="FERM" evidence="12">
    <location>
        <begin position="33"/>
        <end position="322"/>
    </location>
</feature>
<accession>A0A4W6DCH5</accession>
<dbReference type="GO" id="GO:0005085">
    <property type="term" value="F:guanyl-nucleotide exchange factor activity"/>
    <property type="evidence" value="ECO:0007669"/>
    <property type="project" value="UniProtKB-KW"/>
</dbReference>
<dbReference type="SUPFAM" id="SSF48065">
    <property type="entry name" value="DBL homology domain (DH-domain)"/>
    <property type="match status" value="1"/>
</dbReference>
<evidence type="ECO:0000256" key="6">
    <source>
        <dbReference type="ARBA" id="ARBA00069488"/>
    </source>
</evidence>
<dbReference type="InterPro" id="IPR041788">
    <property type="entry name" value="FARP1/FARP2/FRMD7_FERM_C"/>
</dbReference>
<dbReference type="CDD" id="cd14473">
    <property type="entry name" value="FERM_B-lobe"/>
    <property type="match status" value="1"/>
</dbReference>
<dbReference type="Pfam" id="PF00169">
    <property type="entry name" value="PH"/>
    <property type="match status" value="1"/>
</dbReference>
<dbReference type="Proteomes" id="UP000314980">
    <property type="component" value="Unassembled WGS sequence"/>
</dbReference>
<dbReference type="InterPro" id="IPR014847">
    <property type="entry name" value="FA"/>
</dbReference>
<dbReference type="InterPro" id="IPR019748">
    <property type="entry name" value="FERM_central"/>
</dbReference>
<evidence type="ECO:0000256" key="7">
    <source>
        <dbReference type="ARBA" id="ARBA00077156"/>
    </source>
</evidence>
<dbReference type="GO" id="GO:0008092">
    <property type="term" value="F:cytoskeletal protein binding"/>
    <property type="evidence" value="ECO:0007669"/>
    <property type="project" value="InterPro"/>
</dbReference>
<dbReference type="PROSITE" id="PS00660">
    <property type="entry name" value="FERM_1"/>
    <property type="match status" value="1"/>
</dbReference>
<feature type="coiled-coil region" evidence="8">
    <location>
        <begin position="510"/>
        <end position="540"/>
    </location>
</feature>
<reference evidence="13" key="3">
    <citation type="submission" date="2025-09" db="UniProtKB">
        <authorList>
            <consortium name="Ensembl"/>
        </authorList>
    </citation>
    <scope>IDENTIFICATION</scope>
</reference>
<dbReference type="PROSITE" id="PS50057">
    <property type="entry name" value="FERM_3"/>
    <property type="match status" value="1"/>
</dbReference>
<dbReference type="GeneTree" id="ENSGT00940000158642"/>
<dbReference type="Gene3D" id="1.20.80.10">
    <property type="match status" value="1"/>
</dbReference>
<dbReference type="FunFam" id="1.20.80.10:FF:000005">
    <property type="entry name" value="FERM, RhoGEF and pleckstrin domain-containing protein 1"/>
    <property type="match status" value="1"/>
</dbReference>
<comment type="function">
    <text evidence="4">Functions as a guanine nucleotide exchange factor that activates RAC1. May have relatively low activity. Plays a role in the response to class 3 semaphorins and remodeling of the actin cytoskeleton. Plays a role in TNFSF11-mediated osteoclast differentiation, especially in podosome rearrangement and reorganization of the actin cytoskeleton. Regulates the activation of ITGB3, integrin signaling and cell adhesion.</text>
</comment>
<evidence type="ECO:0000256" key="8">
    <source>
        <dbReference type="SAM" id="Coils"/>
    </source>
</evidence>
<dbReference type="Ensembl" id="ENSLCAT00010023227.1">
    <property type="protein sequence ID" value="ENSLCAP00010022734.1"/>
    <property type="gene ID" value="ENSLCAG00010010127.1"/>
</dbReference>
<dbReference type="GO" id="GO:0005829">
    <property type="term" value="C:cytosol"/>
    <property type="evidence" value="ECO:0007669"/>
    <property type="project" value="UniProtKB-ARBA"/>
</dbReference>
<dbReference type="InterPro" id="IPR014352">
    <property type="entry name" value="FERM/acyl-CoA-bd_prot_sf"/>
</dbReference>
<sequence length="887" mass="103199">MGEIEGSYRVLQTPGTRLGAQFNAGISTLEPGQSLSGNMVSGSKSHGRGLQIRVQGLDDSQEFFDMDVSFYSLCFLHSLLCALLISLQFGTQQAVWLEPTKPIVKQVRRPANTLFRLSVKFFPPDPGQLQEEYTRYLFSLQMKRDLMEGRLICTENTGALLASHLVQSEIGDYDDVADRDFLRMNKLLPYQEKVQERIMELHRRHLGQTPAESDFQILEIARKLEMYGVRFHPAADREGTKINLAVAHMGLQVFQGNTKINTFNWSKIRKLSFKRKRFLIKLHPEVHGPHQDTLEFMMASRDQCKIFWKICVEYHSFFRLFDQPQPKSKAILFTRGSSFRYSGRTQKQLVEYVRENGAKRTPYQRCVFPLHHAVYQKDYLFFSHDGSVVHYSVFKLFPFLLQRYPTDKAYFIAKEILTTERTYLKDLEVITVWFRSAVIKENAMPEGLMTLLFSNIDPIYEFHRGFLKELDQRLALWEGRSNAHVKGDYQRIGDVMLRNMGALKEFTSYLQKHDEVLTELEKASKRLKKLETVYKEFELQKVCYLPLNTFLLKPIQRLMHYKLILERLCKHYSPAHRDHDDCKEALKEVAEIATQLQSSLIRLENFQKLTELQRDLIGIENLTAPGREFIREGCLYKLTKKGLQQRMFFLFSDMLLYTSKGVTATNQFKVHGQLPLHGMIVSIQTLDHTSKVEMGKWIEDLNLAIDMAKKSQEKSSIFLDAGLTDRSSDEVSLEQESEDDMNSSRTSLDKQTHHRANTTMHVCWHRNTSVSMSDHSLAVENQLSGYLLRKFKNSNGWQKLWVVFTNFCLFFYKTHQDDFPLASLPLLGYTVSTPEESDSIHKEYVFKLQFKSHVYFFRAESEYTFERWMEVIKSAASTTVLRNSCCC</sequence>
<evidence type="ECO:0000259" key="11">
    <source>
        <dbReference type="PROSITE" id="PS50010"/>
    </source>
</evidence>
<dbReference type="PRINTS" id="PR00661">
    <property type="entry name" value="ERMFAMILY"/>
</dbReference>
<feature type="compositionally biased region" description="Acidic residues" evidence="9">
    <location>
        <begin position="731"/>
        <end position="741"/>
    </location>
</feature>
<dbReference type="Pfam" id="PF08736">
    <property type="entry name" value="FA"/>
    <property type="match status" value="1"/>
</dbReference>
<dbReference type="SMART" id="SM01195">
    <property type="entry name" value="FA"/>
    <property type="match status" value="1"/>
</dbReference>
<dbReference type="InterPro" id="IPR000219">
    <property type="entry name" value="DH_dom"/>
</dbReference>
<dbReference type="AlphaFoldDB" id="A0A4W6DCH5"/>
<dbReference type="InterPro" id="IPR019749">
    <property type="entry name" value="Band_41_domain"/>
</dbReference>
<evidence type="ECO:0000313" key="13">
    <source>
        <dbReference type="Ensembl" id="ENSLCAP00010022734.1"/>
    </source>
</evidence>
<evidence type="ECO:0000256" key="5">
    <source>
        <dbReference type="ARBA" id="ARBA00063142"/>
    </source>
</evidence>
<keyword evidence="8" id="KW-0175">Coiled coil</keyword>